<feature type="transmembrane region" description="Helical" evidence="8">
    <location>
        <begin position="162"/>
        <end position="185"/>
    </location>
</feature>
<evidence type="ECO:0000256" key="5">
    <source>
        <dbReference type="ARBA" id="ARBA00022692"/>
    </source>
</evidence>
<keyword evidence="5 8" id="KW-0812">Transmembrane</keyword>
<dbReference type="PANTHER" id="PTHR30269:SF37">
    <property type="entry name" value="MEMBRANE TRANSPORTER PROTEIN"/>
    <property type="match status" value="1"/>
</dbReference>
<keyword evidence="4 8" id="KW-1003">Cell membrane</keyword>
<dbReference type="AlphaFoldDB" id="A0A5C8ZUF8"/>
<feature type="transmembrane region" description="Helical" evidence="8">
    <location>
        <begin position="191"/>
        <end position="211"/>
    </location>
</feature>
<name>A0A5C8ZUF8_9GAMM</name>
<evidence type="ECO:0000256" key="8">
    <source>
        <dbReference type="RuleBase" id="RU363041"/>
    </source>
</evidence>
<evidence type="ECO:0000256" key="6">
    <source>
        <dbReference type="ARBA" id="ARBA00022989"/>
    </source>
</evidence>
<dbReference type="EMBL" id="VRZA01000006">
    <property type="protein sequence ID" value="TXS91404.1"/>
    <property type="molecule type" value="Genomic_DNA"/>
</dbReference>
<comment type="subcellular location">
    <subcellularLocation>
        <location evidence="1 8">Cell membrane</location>
        <topology evidence="1 8">Multi-pass membrane protein</topology>
    </subcellularLocation>
</comment>
<evidence type="ECO:0000256" key="4">
    <source>
        <dbReference type="ARBA" id="ARBA00022475"/>
    </source>
</evidence>
<evidence type="ECO:0000313" key="9">
    <source>
        <dbReference type="EMBL" id="TXS91404.1"/>
    </source>
</evidence>
<evidence type="ECO:0000256" key="3">
    <source>
        <dbReference type="ARBA" id="ARBA00022448"/>
    </source>
</evidence>
<dbReference type="InterPro" id="IPR052017">
    <property type="entry name" value="TSUP"/>
</dbReference>
<dbReference type="PANTHER" id="PTHR30269">
    <property type="entry name" value="TRANSMEMBRANE PROTEIN YFCA"/>
    <property type="match status" value="1"/>
</dbReference>
<keyword evidence="3" id="KW-0813">Transport</keyword>
<evidence type="ECO:0000313" key="10">
    <source>
        <dbReference type="Proteomes" id="UP000321039"/>
    </source>
</evidence>
<proteinExistence type="inferred from homology"/>
<comment type="similarity">
    <text evidence="2 8">Belongs to the 4-toluene sulfonate uptake permease (TSUP) (TC 2.A.102) family.</text>
</comment>
<feature type="transmembrane region" description="Helical" evidence="8">
    <location>
        <begin position="93"/>
        <end position="111"/>
    </location>
</feature>
<dbReference type="Proteomes" id="UP000321039">
    <property type="component" value="Unassembled WGS sequence"/>
</dbReference>
<evidence type="ECO:0000256" key="2">
    <source>
        <dbReference type="ARBA" id="ARBA00009142"/>
    </source>
</evidence>
<dbReference type="Pfam" id="PF01925">
    <property type="entry name" value="TauE"/>
    <property type="match status" value="1"/>
</dbReference>
<feature type="transmembrane region" description="Helical" evidence="8">
    <location>
        <begin position="66"/>
        <end position="87"/>
    </location>
</feature>
<feature type="transmembrane region" description="Helical" evidence="8">
    <location>
        <begin position="218"/>
        <end position="240"/>
    </location>
</feature>
<evidence type="ECO:0000256" key="7">
    <source>
        <dbReference type="ARBA" id="ARBA00023136"/>
    </source>
</evidence>
<keyword evidence="6 8" id="KW-1133">Transmembrane helix</keyword>
<gene>
    <name evidence="9" type="ORF">FV139_16095</name>
</gene>
<organism evidence="9 10">
    <name type="scientific">Parahaliea maris</name>
    <dbReference type="NCBI Taxonomy" id="2716870"/>
    <lineage>
        <taxon>Bacteria</taxon>
        <taxon>Pseudomonadati</taxon>
        <taxon>Pseudomonadota</taxon>
        <taxon>Gammaproteobacteria</taxon>
        <taxon>Cellvibrionales</taxon>
        <taxon>Halieaceae</taxon>
        <taxon>Parahaliea</taxon>
    </lineage>
</organism>
<keyword evidence="7 8" id="KW-0472">Membrane</keyword>
<accession>A0A5C8ZUF8</accession>
<dbReference type="GO" id="GO:0005886">
    <property type="term" value="C:plasma membrane"/>
    <property type="evidence" value="ECO:0007669"/>
    <property type="project" value="UniProtKB-SubCell"/>
</dbReference>
<reference evidence="9 10" key="1">
    <citation type="submission" date="2019-08" db="EMBL/GenBank/DDBJ databases">
        <title>Parahaliea maris sp. nov., isolated from the surface seawater.</title>
        <authorList>
            <person name="Liu Y."/>
        </authorList>
    </citation>
    <scope>NUCLEOTIDE SEQUENCE [LARGE SCALE GENOMIC DNA]</scope>
    <source>
        <strain evidence="9 10">HSLHS9</strain>
    </source>
</reference>
<sequence>MVLVWGVVIFAAVMRAFTGFGFALAAVPVFSQIMAPSEAVVLSASLTLAVSLLTRKTYWGESSLKPMIPMLLLALLGTLLGARLLMGLSPAQFQLWIGLAVVAASLVLSLYRPAQGARLPGGVWRAVAGAASGLLNGAFAIPGPPVVVYAVAAEPEPRRARALLMTFFLFSAVMALASYALAGLVTPQAPLLFALAFPAMYLGDKLGYYLFTRYGSRFYRRVAVAVLLAVGVTTTVRALLQLGAWNG</sequence>
<evidence type="ECO:0000256" key="1">
    <source>
        <dbReference type="ARBA" id="ARBA00004651"/>
    </source>
</evidence>
<protein>
    <recommendedName>
        <fullName evidence="8">Probable membrane transporter protein</fullName>
    </recommendedName>
</protein>
<comment type="caution">
    <text evidence="9">The sequence shown here is derived from an EMBL/GenBank/DDBJ whole genome shotgun (WGS) entry which is preliminary data.</text>
</comment>
<dbReference type="InterPro" id="IPR002781">
    <property type="entry name" value="TM_pro_TauE-like"/>
</dbReference>
<keyword evidence="10" id="KW-1185">Reference proteome</keyword>